<feature type="region of interest" description="Disordered" evidence="1">
    <location>
        <begin position="1050"/>
        <end position="1072"/>
    </location>
</feature>
<feature type="compositionally biased region" description="Polar residues" evidence="1">
    <location>
        <begin position="852"/>
        <end position="866"/>
    </location>
</feature>
<dbReference type="GO" id="GO:1990226">
    <property type="term" value="F:histone methyltransferase binding"/>
    <property type="evidence" value="ECO:0007669"/>
    <property type="project" value="TreeGrafter"/>
</dbReference>
<name>A0A7J7ZM47_PIPKU</name>
<feature type="region of interest" description="Disordered" evidence="1">
    <location>
        <begin position="1187"/>
        <end position="1218"/>
    </location>
</feature>
<dbReference type="InterPro" id="IPR027866">
    <property type="entry name" value="RESF1"/>
</dbReference>
<dbReference type="Proteomes" id="UP000558488">
    <property type="component" value="Unassembled WGS sequence"/>
</dbReference>
<dbReference type="Pfam" id="PF15395">
    <property type="entry name" value="DUF4617"/>
    <property type="match status" value="1"/>
</dbReference>
<dbReference type="PANTHER" id="PTHR21604:SF0">
    <property type="entry name" value="RETROELEMENT SILENCING FACTOR 1"/>
    <property type="match status" value="1"/>
</dbReference>
<feature type="region of interest" description="Disordered" evidence="1">
    <location>
        <begin position="819"/>
        <end position="866"/>
    </location>
</feature>
<dbReference type="GO" id="GO:0005634">
    <property type="term" value="C:nucleus"/>
    <property type="evidence" value="ECO:0007669"/>
    <property type="project" value="TreeGrafter"/>
</dbReference>
<proteinExistence type="predicted"/>
<feature type="region of interest" description="Disordered" evidence="1">
    <location>
        <begin position="952"/>
        <end position="979"/>
    </location>
</feature>
<evidence type="ECO:0000313" key="3">
    <source>
        <dbReference type="Proteomes" id="UP000558488"/>
    </source>
</evidence>
<feature type="compositionally biased region" description="Polar residues" evidence="1">
    <location>
        <begin position="825"/>
        <end position="843"/>
    </location>
</feature>
<sequence length="1728" mass="191361">MDWNAKPKSVTLPPMYPKRRPSFLEQSIINAPSQVSLNPPRSNHPACMFPSNSNPVSQSALNIRNTAPQQISASDIHSRTIFPSQASVERNTHANVKGPNQLNNSLQMSPGVAQNVWTNSSMSNSMFSHPGAAITQPNSFRTNLPNVNAPQNQFVSSEIYPMQGQMVPSNSVRVPATYQGNQRLTSSLSERQAEWAQQYTSNGLTYADYGPHSEQYNYPSQSFLQSPLQKQNPMPLTSGQVKNSHPSNSALTLQSKQTSPLPSYQIAVLQTEKRLPTPYDCRYVSQTLQNTQHVITHSSSDVPQGQEAHISEIRKDFCRGFQQQNLNENESMIGNFCNVKVNINNNQPYNDPTRSSVDGVQILPQSNQEERVEFCNFTSSQVPDTSLTKEKLVKDIAKLIEMKNKFYELARKVKIDKNILMSSGCIKANSESTQNSELALKQTGKTQFGPQVTPAAPEIVGDKSPTAVEIEKTNRMHSTLNSNIQDTNLRNSYQVNSILLNSECSGKGPVSDQLHNLKDGTSFNIPPMEQTQFSSGNVVNVEENVQTNAKTISVPQSMAFESYASKYLNENRLLINLLTHGDGIEKRLMKDGCGTIQDSKPHSSERNVNTQITNNQLNLKTMETPSCCDINAKISENSVCLDHKSSPTGVTLNSDSHSLELIATCLNLWRKQPSKPTEKKQCIELNTHRTAVGLSKAGEICDQTAVSLVENSHNKIENCSQVTTLPMVVQNYESSSATTTKGTELQIAVVSPLISGIKTLSDKGISPDPLPETVYPVIKEGSVCSLQNQWAENTGVTTVSKVNEPVTNITKSTKVSPLIQKEKQNASINGKTEGAPNTNQGTPLESEPDNHCTVSDQQALSNSRDSDALSSELLQIDNICSLVEGDTSYNYQIAKIFNPPPIDKIEPQKLLPNLQVTSTKKQTGQLDNITEKIELGLQEGNFLRHTDVSCKIPDQSKSTQPPESSFLKHANSSENPVESNLKHYTKVSSAIDKCSSAALHQDGNPQEIDVSCSHTAQVPAVNEILDNTSVFPHSQLSELSKEFPYGIEPVNTHEDSPAQQITVPNSKDESCDKTTCDSKVASDQIKITILNSEQMKELFPEQNDESPEVDKLTQCEKENPVTKIQGDSPVHPDGSNFEMGSEKDDKDDVRCCSLGWLSNVYKGFPQCQCNSIKNLTSEVENRKDQCSLETNSCKQGETTSDKDDSIVHKTSPNNNPKIALTFPIEEKHSETEQGKIMKDISKPLFSSLSTEQELTSPTLSKGVKKLDSLKGHIQKGKLKFHEVTFHSSEKKFFEEGSQRKIIGQNSSLPKAKPVFCTNKSKDLPIKKNSFVREFLPKERKLETGDGQQKISVKRKLGEGSILNSEVKKMKYFKQDQNKNGGVTLKTGILLNPNERAKIKEKTDVKSSGSSSKDGLPKAAKVITLEQYLQRRKRKEAMGVKASKLNCEKSIPCETQSVRSNNLSVQVGSCGKSNELHSSSVQTSEESLSICSSQAKKTKIHHSNLSKSCLLGNVKETVGGKQPDKMFLDKTKLDKNSININNGIEPSHLSPQAKEQRKQYLNRVAFKCIERESICLTKLESLPKNVNKERKVENKPNSPLPEKNATEKQSMLEFKLCPDGLINKTNSTEERKDLPPCPEQAPMQVTGIKSSKEDWIKCVPEEKRIPEVNQEIDDNVLANSRNINRTFSADGLETLKNPVKDSKAIFQTYKKMYLEKRSKSLGSSPLKEF</sequence>
<feature type="compositionally biased region" description="Polar residues" evidence="1">
    <location>
        <begin position="1187"/>
        <end position="1198"/>
    </location>
</feature>
<feature type="region of interest" description="Disordered" evidence="1">
    <location>
        <begin position="225"/>
        <end position="257"/>
    </location>
</feature>
<evidence type="ECO:0000256" key="1">
    <source>
        <dbReference type="SAM" id="MobiDB-lite"/>
    </source>
</evidence>
<reference evidence="2 3" key="1">
    <citation type="journal article" date="2020" name="Nature">
        <title>Six reference-quality genomes reveal evolution of bat adaptations.</title>
        <authorList>
            <person name="Jebb D."/>
            <person name="Huang Z."/>
            <person name="Pippel M."/>
            <person name="Hughes G.M."/>
            <person name="Lavrichenko K."/>
            <person name="Devanna P."/>
            <person name="Winkler S."/>
            <person name="Jermiin L.S."/>
            <person name="Skirmuntt E.C."/>
            <person name="Katzourakis A."/>
            <person name="Burkitt-Gray L."/>
            <person name="Ray D.A."/>
            <person name="Sullivan K.A.M."/>
            <person name="Roscito J.G."/>
            <person name="Kirilenko B.M."/>
            <person name="Davalos L.M."/>
            <person name="Corthals A.P."/>
            <person name="Power M.L."/>
            <person name="Jones G."/>
            <person name="Ransome R.D."/>
            <person name="Dechmann D.K.N."/>
            <person name="Locatelli A.G."/>
            <person name="Puechmaille S.J."/>
            <person name="Fedrigo O."/>
            <person name="Jarvis E.D."/>
            <person name="Hiller M."/>
            <person name="Vernes S.C."/>
            <person name="Myers E.W."/>
            <person name="Teeling E.C."/>
        </authorList>
    </citation>
    <scope>NUCLEOTIDE SEQUENCE [LARGE SCALE GENOMIC DNA]</scope>
    <source>
        <strain evidence="2">MPipKuh1</strain>
        <tissue evidence="2">Flight muscle</tissue>
    </source>
</reference>
<gene>
    <name evidence="2" type="ORF">mPipKuh1_014783</name>
</gene>
<feature type="region of interest" description="Disordered" evidence="1">
    <location>
        <begin position="1586"/>
        <end position="1606"/>
    </location>
</feature>
<accession>A0A7J7ZM47</accession>
<evidence type="ECO:0000313" key="2">
    <source>
        <dbReference type="EMBL" id="KAF6375198.1"/>
    </source>
</evidence>
<dbReference type="EMBL" id="JACAGB010000003">
    <property type="protein sequence ID" value="KAF6375198.1"/>
    <property type="molecule type" value="Genomic_DNA"/>
</dbReference>
<organism evidence="2 3">
    <name type="scientific">Pipistrellus kuhlii</name>
    <name type="common">Kuhl's pipistrelle</name>
    <dbReference type="NCBI Taxonomy" id="59472"/>
    <lineage>
        <taxon>Eukaryota</taxon>
        <taxon>Metazoa</taxon>
        <taxon>Chordata</taxon>
        <taxon>Craniata</taxon>
        <taxon>Vertebrata</taxon>
        <taxon>Euteleostomi</taxon>
        <taxon>Mammalia</taxon>
        <taxon>Eutheria</taxon>
        <taxon>Laurasiatheria</taxon>
        <taxon>Chiroptera</taxon>
        <taxon>Yangochiroptera</taxon>
        <taxon>Vespertilionidae</taxon>
        <taxon>Pipistrellus</taxon>
    </lineage>
</organism>
<dbReference type="PANTHER" id="PTHR21604">
    <property type="entry name" value="RETROELEMENT SILENCING FACTOR 1"/>
    <property type="match status" value="1"/>
</dbReference>
<protein>
    <submittedName>
        <fullName evidence="2">Retroelement silencing factor 1</fullName>
    </submittedName>
</protein>
<comment type="caution">
    <text evidence="2">The sequence shown here is derived from an EMBL/GenBank/DDBJ whole genome shotgun (WGS) entry which is preliminary data.</text>
</comment>
<keyword evidence="3" id="KW-1185">Reference proteome</keyword>